<dbReference type="PANTHER" id="PTHR42776">
    <property type="entry name" value="SERINE PEPTIDASE S9 FAMILY MEMBER"/>
    <property type="match status" value="1"/>
</dbReference>
<dbReference type="SUPFAM" id="SSF82171">
    <property type="entry name" value="DPP6 N-terminal domain-like"/>
    <property type="match status" value="1"/>
</dbReference>
<dbReference type="Gene3D" id="3.40.50.1820">
    <property type="entry name" value="alpha/beta hydrolase"/>
    <property type="match status" value="1"/>
</dbReference>
<keyword evidence="1" id="KW-0378">Hydrolase</keyword>
<dbReference type="InterPro" id="IPR002470">
    <property type="entry name" value="Peptidase_S9A"/>
</dbReference>
<proteinExistence type="predicted"/>
<dbReference type="RefSeq" id="WP_343796929.1">
    <property type="nucleotide sequence ID" value="NZ_BAAADJ010000010.1"/>
</dbReference>
<organism evidence="4 5">
    <name type="scientific">Bacillus carboniphilus</name>
    <dbReference type="NCBI Taxonomy" id="86663"/>
    <lineage>
        <taxon>Bacteria</taxon>
        <taxon>Bacillati</taxon>
        <taxon>Bacillota</taxon>
        <taxon>Bacilli</taxon>
        <taxon>Bacillales</taxon>
        <taxon>Bacillaceae</taxon>
        <taxon>Bacillus</taxon>
    </lineage>
</organism>
<keyword evidence="2" id="KW-0645">Protease</keyword>
<name>A0ABN0VZX4_9BACI</name>
<protein>
    <submittedName>
        <fullName evidence="4">S9 family peptidase</fullName>
    </submittedName>
</protein>
<dbReference type="PANTHER" id="PTHR42776:SF27">
    <property type="entry name" value="DIPEPTIDYL PEPTIDASE FAMILY MEMBER 6"/>
    <property type="match status" value="1"/>
</dbReference>
<dbReference type="Gene3D" id="2.120.10.30">
    <property type="entry name" value="TolB, C-terminal domain"/>
    <property type="match status" value="2"/>
</dbReference>
<dbReference type="InterPro" id="IPR001375">
    <property type="entry name" value="Peptidase_S9_cat"/>
</dbReference>
<sequence>MEAIGIKPYLHVRTAKNPVYHPSGDSISFLTDYTGIPQVWDYKKGEGWPSQVSFTDERIIFVEYINGTEKRIIGMDEGTNERQQLYLLHDDGELTPLTDSPDHIHQYGGSSPNGEWIAWSSNRRNPAYFDIYIQNIDTFETRQVFSEDGTYSPVKWHPNGVSLLIQRTNSNLDNDLGLLDIQTGDLVWITPHKDEAKFFSPHFSKDGKRLYLLSNMGQEFTGLAMIDLITKKFSWVDQRDWDLEELCMSPDKGSLAYTVNEGGISKGIIHDLIDGNFYTWKTPMGVISELAFSPDGKRLAYVFNGSIYPSDIWELHLETFVTTRVTYVSKSTEVDCRLIEPELIHYSSFDDLEIPAFYYKPKNKGCHLPVVVFVHGGPESQIRPVYNPFLQYFLNRGYAVCTPNVRGSTGYGKTYTHLDDVRRRMDSVKDLAYLVEWLKKEGDADPNQIAVMGRSYGGFMVLAAITHYPDLWSAAIDIVGISSFRTFLENTSPWRRKLREAEYGSIEKDGDFFDEIDPLHRTDAITCPLMVLHGANDPRVPIEEAEQIVGELQSRNHPVDYIRFEDEGHFFVKLKNNITAYTGVADFLDKYMGAKKEKVL</sequence>
<keyword evidence="2" id="KW-0720">Serine protease</keyword>
<keyword evidence="5" id="KW-1185">Reference proteome</keyword>
<dbReference type="PRINTS" id="PR00862">
    <property type="entry name" value="PROLIGOPTASE"/>
</dbReference>
<dbReference type="InterPro" id="IPR011659">
    <property type="entry name" value="WD40"/>
</dbReference>
<dbReference type="SUPFAM" id="SSF53474">
    <property type="entry name" value="alpha/beta-Hydrolases"/>
    <property type="match status" value="1"/>
</dbReference>
<reference evidence="4 5" key="1">
    <citation type="journal article" date="2019" name="Int. J. Syst. Evol. Microbiol.">
        <title>The Global Catalogue of Microorganisms (GCM) 10K type strain sequencing project: providing services to taxonomists for standard genome sequencing and annotation.</title>
        <authorList>
            <consortium name="The Broad Institute Genomics Platform"/>
            <consortium name="The Broad Institute Genome Sequencing Center for Infectious Disease"/>
            <person name="Wu L."/>
            <person name="Ma J."/>
        </authorList>
    </citation>
    <scope>NUCLEOTIDE SEQUENCE [LARGE SCALE GENOMIC DNA]</scope>
    <source>
        <strain evidence="4 5">JCM 9731</strain>
    </source>
</reference>
<dbReference type="InterPro" id="IPR011042">
    <property type="entry name" value="6-blade_b-propeller_TolB-like"/>
</dbReference>
<gene>
    <name evidence="4" type="ORF">GCM10008967_10070</name>
</gene>
<comment type="caution">
    <text evidence="4">The sequence shown here is derived from an EMBL/GenBank/DDBJ whole genome shotgun (WGS) entry which is preliminary data.</text>
</comment>
<feature type="domain" description="Peptidase S9 prolyl oligopeptidase catalytic" evidence="3">
    <location>
        <begin position="391"/>
        <end position="593"/>
    </location>
</feature>
<evidence type="ECO:0000259" key="3">
    <source>
        <dbReference type="Pfam" id="PF00326"/>
    </source>
</evidence>
<evidence type="ECO:0000256" key="1">
    <source>
        <dbReference type="ARBA" id="ARBA00022801"/>
    </source>
</evidence>
<dbReference type="Proteomes" id="UP001500782">
    <property type="component" value="Unassembled WGS sequence"/>
</dbReference>
<dbReference type="Pfam" id="PF07676">
    <property type="entry name" value="PD40"/>
    <property type="match status" value="2"/>
</dbReference>
<accession>A0ABN0VZX4</accession>
<evidence type="ECO:0000313" key="5">
    <source>
        <dbReference type="Proteomes" id="UP001500782"/>
    </source>
</evidence>
<dbReference type="Pfam" id="PF00326">
    <property type="entry name" value="Peptidase_S9"/>
    <property type="match status" value="1"/>
</dbReference>
<evidence type="ECO:0000256" key="2">
    <source>
        <dbReference type="ARBA" id="ARBA00022825"/>
    </source>
</evidence>
<dbReference type="EMBL" id="BAAADJ010000010">
    <property type="protein sequence ID" value="GAA0321552.1"/>
    <property type="molecule type" value="Genomic_DNA"/>
</dbReference>
<evidence type="ECO:0000313" key="4">
    <source>
        <dbReference type="EMBL" id="GAA0321552.1"/>
    </source>
</evidence>
<dbReference type="InterPro" id="IPR029058">
    <property type="entry name" value="AB_hydrolase_fold"/>
</dbReference>